<dbReference type="Proteomes" id="UP000616547">
    <property type="component" value="Unassembled WGS sequence"/>
</dbReference>
<organism evidence="2 3">
    <name type="scientific">Lactobacillus nasalidis</name>
    <dbReference type="NCBI Taxonomy" id="2797258"/>
    <lineage>
        <taxon>Bacteria</taxon>
        <taxon>Bacillati</taxon>
        <taxon>Bacillota</taxon>
        <taxon>Bacilli</taxon>
        <taxon>Lactobacillales</taxon>
        <taxon>Lactobacillaceae</taxon>
        <taxon>Lactobacillus</taxon>
    </lineage>
</organism>
<accession>A0ABQ3W8S2</accession>
<evidence type="ECO:0000313" key="2">
    <source>
        <dbReference type="EMBL" id="GHW01494.1"/>
    </source>
</evidence>
<dbReference type="EMBL" id="BOCI01000301">
    <property type="protein sequence ID" value="GHW01494.1"/>
    <property type="molecule type" value="Genomic_DNA"/>
</dbReference>
<dbReference type="RefSeq" id="WP_201331936.1">
    <property type="nucleotide sequence ID" value="NZ_BOCG01000451.1"/>
</dbReference>
<comment type="caution">
    <text evidence="2">The sequence shown here is derived from an EMBL/GenBank/DDBJ whole genome shotgun (WGS) entry which is preliminary data.</text>
</comment>
<reference evidence="3" key="1">
    <citation type="submission" date="2021-01" db="EMBL/GenBank/DDBJ databases">
        <title>Draft genome sequence of Nasalis larvatus strain YZ03.</title>
        <authorList>
            <person name="Suzuki-Hashido N."/>
            <person name="Tsuchida S."/>
            <person name="Hayakawa T."/>
        </authorList>
    </citation>
    <scope>NUCLEOTIDE SEQUENCE [LARGE SCALE GENOMIC DNA]</scope>
    <source>
        <strain evidence="3">YZ03</strain>
    </source>
</reference>
<gene>
    <name evidence="2" type="ORF">lacNasYZ03_11810</name>
</gene>
<proteinExistence type="predicted"/>
<evidence type="ECO:0008006" key="4">
    <source>
        <dbReference type="Google" id="ProtNLM"/>
    </source>
</evidence>
<keyword evidence="1" id="KW-0175">Coiled coil</keyword>
<feature type="coiled-coil region" evidence="1">
    <location>
        <begin position="29"/>
        <end position="77"/>
    </location>
</feature>
<protein>
    <recommendedName>
        <fullName evidence="4">Holin</fullName>
    </recommendedName>
</protein>
<evidence type="ECO:0000256" key="1">
    <source>
        <dbReference type="SAM" id="Coils"/>
    </source>
</evidence>
<evidence type="ECO:0000313" key="3">
    <source>
        <dbReference type="Proteomes" id="UP000616547"/>
    </source>
</evidence>
<name>A0ABQ3W8S2_9LACO</name>
<sequence>MVTIKWQDILVKALPLIPTLIMYLASYKLSVAKNDKEETQDQFVRLNQENERLTKLLEQKDKQLEARQKEIYRLQKAVAMSSTSGNKKEDKNDS</sequence>
<keyword evidence="3" id="KW-1185">Reference proteome</keyword>